<comment type="caution">
    <text evidence="2">The sequence shown here is derived from an EMBL/GenBank/DDBJ whole genome shotgun (WGS) entry which is preliminary data.</text>
</comment>
<name>A0AAD7D944_MYCRO</name>
<proteinExistence type="predicted"/>
<protein>
    <submittedName>
        <fullName evidence="2">Uncharacterized protein</fullName>
    </submittedName>
</protein>
<dbReference type="AlphaFoldDB" id="A0AAD7D944"/>
<evidence type="ECO:0000256" key="1">
    <source>
        <dbReference type="SAM" id="MobiDB-lite"/>
    </source>
</evidence>
<gene>
    <name evidence="2" type="ORF">B0H17DRAFT_1072724</name>
</gene>
<dbReference type="Proteomes" id="UP001221757">
    <property type="component" value="Unassembled WGS sequence"/>
</dbReference>
<evidence type="ECO:0000313" key="3">
    <source>
        <dbReference type="Proteomes" id="UP001221757"/>
    </source>
</evidence>
<feature type="region of interest" description="Disordered" evidence="1">
    <location>
        <begin position="1"/>
        <end position="67"/>
    </location>
</feature>
<dbReference type="EMBL" id="JARKIE010000099">
    <property type="protein sequence ID" value="KAJ7686117.1"/>
    <property type="molecule type" value="Genomic_DNA"/>
</dbReference>
<keyword evidence="3" id="KW-1185">Reference proteome</keyword>
<feature type="non-terminal residue" evidence="2">
    <location>
        <position position="67"/>
    </location>
</feature>
<sequence>MHSTVRNVCVPGDLGSGPPIARRADQFDSNARIRRQDPRTPHRAKIKSQTPTREPPASSAVVRTEPR</sequence>
<reference evidence="2" key="1">
    <citation type="submission" date="2023-03" db="EMBL/GenBank/DDBJ databases">
        <title>Massive genome expansion in bonnet fungi (Mycena s.s.) driven by repeated elements and novel gene families across ecological guilds.</title>
        <authorList>
            <consortium name="Lawrence Berkeley National Laboratory"/>
            <person name="Harder C.B."/>
            <person name="Miyauchi S."/>
            <person name="Viragh M."/>
            <person name="Kuo A."/>
            <person name="Thoen E."/>
            <person name="Andreopoulos B."/>
            <person name="Lu D."/>
            <person name="Skrede I."/>
            <person name="Drula E."/>
            <person name="Henrissat B."/>
            <person name="Morin E."/>
            <person name="Kohler A."/>
            <person name="Barry K."/>
            <person name="LaButti K."/>
            <person name="Morin E."/>
            <person name="Salamov A."/>
            <person name="Lipzen A."/>
            <person name="Mereny Z."/>
            <person name="Hegedus B."/>
            <person name="Baldrian P."/>
            <person name="Stursova M."/>
            <person name="Weitz H."/>
            <person name="Taylor A."/>
            <person name="Grigoriev I.V."/>
            <person name="Nagy L.G."/>
            <person name="Martin F."/>
            <person name="Kauserud H."/>
        </authorList>
    </citation>
    <scope>NUCLEOTIDE SEQUENCE</scope>
    <source>
        <strain evidence="2">CBHHK067</strain>
    </source>
</reference>
<evidence type="ECO:0000313" key="2">
    <source>
        <dbReference type="EMBL" id="KAJ7686117.1"/>
    </source>
</evidence>
<organism evidence="2 3">
    <name type="scientific">Mycena rosella</name>
    <name type="common">Pink bonnet</name>
    <name type="synonym">Agaricus rosellus</name>
    <dbReference type="NCBI Taxonomy" id="1033263"/>
    <lineage>
        <taxon>Eukaryota</taxon>
        <taxon>Fungi</taxon>
        <taxon>Dikarya</taxon>
        <taxon>Basidiomycota</taxon>
        <taxon>Agaricomycotina</taxon>
        <taxon>Agaricomycetes</taxon>
        <taxon>Agaricomycetidae</taxon>
        <taxon>Agaricales</taxon>
        <taxon>Marasmiineae</taxon>
        <taxon>Mycenaceae</taxon>
        <taxon>Mycena</taxon>
    </lineage>
</organism>
<accession>A0AAD7D944</accession>